<keyword evidence="3" id="KW-1185">Reference proteome</keyword>
<dbReference type="Proteomes" id="UP001054945">
    <property type="component" value="Unassembled WGS sequence"/>
</dbReference>
<dbReference type="EMBL" id="BPLR01018790">
    <property type="protein sequence ID" value="GIZ02283.1"/>
    <property type="molecule type" value="Genomic_DNA"/>
</dbReference>
<sequence>MEGLLEWRSENSNCQLVYGLWSTHVGKYPLNLLAGIFVIVLLQKLGKAAWDLAPHLLSTGDSNPPPPHPLQVF</sequence>
<gene>
    <name evidence="2" type="ORF">CEXT_154481</name>
</gene>
<evidence type="ECO:0000313" key="3">
    <source>
        <dbReference type="Proteomes" id="UP001054945"/>
    </source>
</evidence>
<comment type="caution">
    <text evidence="2">The sequence shown here is derived from an EMBL/GenBank/DDBJ whole genome shotgun (WGS) entry which is preliminary data.</text>
</comment>
<feature type="transmembrane region" description="Helical" evidence="1">
    <location>
        <begin position="28"/>
        <end position="46"/>
    </location>
</feature>
<reference evidence="2 3" key="1">
    <citation type="submission" date="2021-06" db="EMBL/GenBank/DDBJ databases">
        <title>Caerostris extrusa draft genome.</title>
        <authorList>
            <person name="Kono N."/>
            <person name="Arakawa K."/>
        </authorList>
    </citation>
    <scope>NUCLEOTIDE SEQUENCE [LARGE SCALE GENOMIC DNA]</scope>
</reference>
<organism evidence="2 3">
    <name type="scientific">Caerostris extrusa</name>
    <name type="common">Bark spider</name>
    <name type="synonym">Caerostris bankana</name>
    <dbReference type="NCBI Taxonomy" id="172846"/>
    <lineage>
        <taxon>Eukaryota</taxon>
        <taxon>Metazoa</taxon>
        <taxon>Ecdysozoa</taxon>
        <taxon>Arthropoda</taxon>
        <taxon>Chelicerata</taxon>
        <taxon>Arachnida</taxon>
        <taxon>Araneae</taxon>
        <taxon>Araneomorphae</taxon>
        <taxon>Entelegynae</taxon>
        <taxon>Araneoidea</taxon>
        <taxon>Araneidae</taxon>
        <taxon>Caerostris</taxon>
    </lineage>
</organism>
<keyword evidence="1" id="KW-1133">Transmembrane helix</keyword>
<evidence type="ECO:0000313" key="2">
    <source>
        <dbReference type="EMBL" id="GIZ02283.1"/>
    </source>
</evidence>
<dbReference type="AlphaFoldDB" id="A0AAV4Y582"/>
<protein>
    <submittedName>
        <fullName evidence="2">Uncharacterized protein</fullName>
    </submittedName>
</protein>
<evidence type="ECO:0000256" key="1">
    <source>
        <dbReference type="SAM" id="Phobius"/>
    </source>
</evidence>
<accession>A0AAV4Y582</accession>
<keyword evidence="1" id="KW-0472">Membrane</keyword>
<proteinExistence type="predicted"/>
<name>A0AAV4Y582_CAEEX</name>
<keyword evidence="1" id="KW-0812">Transmembrane</keyword>